<gene>
    <name evidence="1" type="ORF">S03H2_19190</name>
</gene>
<proteinExistence type="predicted"/>
<organism evidence="1">
    <name type="scientific">marine sediment metagenome</name>
    <dbReference type="NCBI Taxonomy" id="412755"/>
    <lineage>
        <taxon>unclassified sequences</taxon>
        <taxon>metagenomes</taxon>
        <taxon>ecological metagenomes</taxon>
    </lineage>
</organism>
<comment type="caution">
    <text evidence="1">The sequence shown here is derived from an EMBL/GenBank/DDBJ whole genome shotgun (WGS) entry which is preliminary data.</text>
</comment>
<dbReference type="AlphaFoldDB" id="X1HFN7"/>
<sequence length="44" mass="4957">GKQMAKKSNKILMATSGKILKSGHMIKWSEEKGNWVKGKRRPGM</sequence>
<protein>
    <submittedName>
        <fullName evidence="1">Uncharacterized protein</fullName>
    </submittedName>
</protein>
<reference evidence="1" key="1">
    <citation type="journal article" date="2014" name="Front. Microbiol.">
        <title>High frequency of phylogenetically diverse reductive dehalogenase-homologous genes in deep subseafloor sedimentary metagenomes.</title>
        <authorList>
            <person name="Kawai M."/>
            <person name="Futagami T."/>
            <person name="Toyoda A."/>
            <person name="Takaki Y."/>
            <person name="Nishi S."/>
            <person name="Hori S."/>
            <person name="Arai W."/>
            <person name="Tsubouchi T."/>
            <person name="Morono Y."/>
            <person name="Uchiyama I."/>
            <person name="Ito T."/>
            <person name="Fujiyama A."/>
            <person name="Inagaki F."/>
            <person name="Takami H."/>
        </authorList>
    </citation>
    <scope>NUCLEOTIDE SEQUENCE</scope>
    <source>
        <strain evidence="1">Expedition CK06-06</strain>
    </source>
</reference>
<name>X1HFN7_9ZZZZ</name>
<dbReference type="EMBL" id="BARU01010009">
    <property type="protein sequence ID" value="GAH44118.1"/>
    <property type="molecule type" value="Genomic_DNA"/>
</dbReference>
<feature type="non-terminal residue" evidence="1">
    <location>
        <position position="1"/>
    </location>
</feature>
<evidence type="ECO:0000313" key="1">
    <source>
        <dbReference type="EMBL" id="GAH44118.1"/>
    </source>
</evidence>
<accession>X1HFN7</accession>